<feature type="site" description="Transition state stabilizer" evidence="9">
    <location>
        <position position="9"/>
    </location>
</feature>
<feature type="binding site" evidence="9">
    <location>
        <position position="65"/>
    </location>
    <ligand>
        <name>substrate</name>
    </ligand>
</feature>
<dbReference type="GO" id="GO:0003991">
    <property type="term" value="F:acetylglutamate kinase activity"/>
    <property type="evidence" value="ECO:0007669"/>
    <property type="project" value="UniProtKB-UniRule"/>
</dbReference>
<dbReference type="PIRSF" id="PIRSF000728">
    <property type="entry name" value="NAGK"/>
    <property type="match status" value="1"/>
</dbReference>
<evidence type="ECO:0000313" key="12">
    <source>
        <dbReference type="Proteomes" id="UP000034228"/>
    </source>
</evidence>
<dbReference type="GO" id="GO:0005737">
    <property type="term" value="C:cytoplasm"/>
    <property type="evidence" value="ECO:0007669"/>
    <property type="project" value="UniProtKB-SubCell"/>
</dbReference>
<evidence type="ECO:0000256" key="8">
    <source>
        <dbReference type="ARBA" id="ARBA00048141"/>
    </source>
</evidence>
<comment type="pathway">
    <text evidence="1 9">Amino-acid biosynthesis; L-arginine biosynthesis; N(2)-acetyl-L-ornithine from L-glutamate: step 2/4.</text>
</comment>
<feature type="binding site" evidence="9">
    <location>
        <position position="156"/>
    </location>
    <ligand>
        <name>substrate</name>
    </ligand>
</feature>
<dbReference type="Gene3D" id="3.40.1160.10">
    <property type="entry name" value="Acetylglutamate kinase-like"/>
    <property type="match status" value="1"/>
</dbReference>
<evidence type="ECO:0000256" key="7">
    <source>
        <dbReference type="ARBA" id="ARBA00022840"/>
    </source>
</evidence>
<dbReference type="PANTHER" id="PTHR23342:SF0">
    <property type="entry name" value="N-ACETYLGLUTAMATE SYNTHASE, MITOCHONDRIAL"/>
    <property type="match status" value="1"/>
</dbReference>
<name>A0A0M2VB65_9GAMM</name>
<keyword evidence="5 9" id="KW-0547">Nucleotide-binding</keyword>
<comment type="subcellular location">
    <subcellularLocation>
        <location evidence="9">Cytoplasm</location>
    </subcellularLocation>
</comment>
<dbReference type="HAMAP" id="MF_00082">
    <property type="entry name" value="ArgB"/>
    <property type="match status" value="1"/>
</dbReference>
<keyword evidence="2 9" id="KW-0055">Arginine biosynthesis</keyword>
<dbReference type="EMBL" id="LAHO01000004">
    <property type="protein sequence ID" value="KKO46388.1"/>
    <property type="molecule type" value="Genomic_DNA"/>
</dbReference>
<accession>A0A0M2VB65</accession>
<keyword evidence="9" id="KW-0963">Cytoplasm</keyword>
<comment type="caution">
    <text evidence="11">The sequence shown here is derived from an EMBL/GenBank/DDBJ whole genome shotgun (WGS) entry which is preliminary data.</text>
</comment>
<dbReference type="AlphaFoldDB" id="A0A0M2VB65"/>
<dbReference type="GO" id="GO:0005524">
    <property type="term" value="F:ATP binding"/>
    <property type="evidence" value="ECO:0007669"/>
    <property type="project" value="UniProtKB-UniRule"/>
</dbReference>
<dbReference type="OrthoDB" id="9803155at2"/>
<organism evidence="11 12">
    <name type="scientific">Arsukibacterium ikkense</name>
    <dbReference type="NCBI Taxonomy" id="336831"/>
    <lineage>
        <taxon>Bacteria</taxon>
        <taxon>Pseudomonadati</taxon>
        <taxon>Pseudomonadota</taxon>
        <taxon>Gammaproteobacteria</taxon>
        <taxon>Chromatiales</taxon>
        <taxon>Chromatiaceae</taxon>
        <taxon>Arsukibacterium</taxon>
    </lineage>
</organism>
<comment type="similarity">
    <text evidence="9">Belongs to the acetylglutamate kinase family. ArgB subfamily.</text>
</comment>
<evidence type="ECO:0000256" key="9">
    <source>
        <dbReference type="HAMAP-Rule" id="MF_00082"/>
    </source>
</evidence>
<dbReference type="SUPFAM" id="SSF53633">
    <property type="entry name" value="Carbamate kinase-like"/>
    <property type="match status" value="1"/>
</dbReference>
<comment type="catalytic activity">
    <reaction evidence="8 9">
        <text>N-acetyl-L-glutamate + ATP = N-acetyl-L-glutamyl 5-phosphate + ADP</text>
        <dbReference type="Rhea" id="RHEA:14629"/>
        <dbReference type="ChEBI" id="CHEBI:30616"/>
        <dbReference type="ChEBI" id="CHEBI:44337"/>
        <dbReference type="ChEBI" id="CHEBI:57936"/>
        <dbReference type="ChEBI" id="CHEBI:456216"/>
        <dbReference type="EC" id="2.7.2.8"/>
    </reaction>
</comment>
<sequence>MKTLPLVIKMGGRLLQERAALDALLAVCRQLKQQRPVVLVHGGGDQVDQWLAKFGFTTEKIDGQRVSPPEQMPVITGALDGAVNAELVSRAMLQGLNPVGLNLSAGTSLQFTVNSKLGAVGLAKPNDATLITLLLAQGFTPVFSSVGIGSEGQLLNVNADLAAAAICQLVQGELVLLTDVPGILDSQMQLIAELTPAAAAELVATGVIKGGMKVKLDAALETGQALQRNIIVAGWQQPENLLKLMQNQPVGTCILY</sequence>
<evidence type="ECO:0000256" key="1">
    <source>
        <dbReference type="ARBA" id="ARBA00004828"/>
    </source>
</evidence>
<dbReference type="RefSeq" id="WP_046556829.1">
    <property type="nucleotide sequence ID" value="NZ_LAHO01000004.1"/>
</dbReference>
<dbReference type="InterPro" id="IPR004662">
    <property type="entry name" value="AcgluKinase_fam"/>
</dbReference>
<keyword evidence="7 9" id="KW-0067">ATP-binding</keyword>
<feature type="binding site" evidence="9">
    <location>
        <begin position="43"/>
        <end position="44"/>
    </location>
    <ligand>
        <name>substrate</name>
    </ligand>
</feature>
<keyword evidence="12" id="KW-1185">Reference proteome</keyword>
<evidence type="ECO:0000256" key="3">
    <source>
        <dbReference type="ARBA" id="ARBA00022605"/>
    </source>
</evidence>
<dbReference type="InterPro" id="IPR001048">
    <property type="entry name" value="Asp/Glu/Uridylate_kinase"/>
</dbReference>
<keyword evidence="6 9" id="KW-0418">Kinase</keyword>
<protein>
    <recommendedName>
        <fullName evidence="9">Acetylglutamate kinase</fullName>
        <ecNumber evidence="9">2.7.2.8</ecNumber>
    </recommendedName>
    <alternativeName>
        <fullName evidence="9">N-acetyl-L-glutamate 5-phosphotransferase</fullName>
    </alternativeName>
    <alternativeName>
        <fullName evidence="9">NAG kinase</fullName>
        <shortName evidence="9">NAGK</shortName>
    </alternativeName>
</protein>
<evidence type="ECO:0000259" key="10">
    <source>
        <dbReference type="Pfam" id="PF00696"/>
    </source>
</evidence>
<evidence type="ECO:0000256" key="4">
    <source>
        <dbReference type="ARBA" id="ARBA00022679"/>
    </source>
</evidence>
<evidence type="ECO:0000256" key="5">
    <source>
        <dbReference type="ARBA" id="ARBA00022741"/>
    </source>
</evidence>
<proteinExistence type="inferred from homology"/>
<reference evidence="11 12" key="1">
    <citation type="submission" date="2015-03" db="EMBL/GenBank/DDBJ databases">
        <title>Draft genome sequences of two protease-producing strains of Arsukibacterium isolated from two cold and alkaline environments.</title>
        <authorList>
            <person name="Lylloff J.E."/>
            <person name="Skov L.B."/>
            <person name="Jepsen M."/>
            <person name="Hallin P.F."/>
            <person name="Sorensen S.J."/>
            <person name="Stougaard P."/>
            <person name="Glaring M.A."/>
        </authorList>
    </citation>
    <scope>NUCLEOTIDE SEQUENCE [LARGE SCALE GENOMIC DNA]</scope>
    <source>
        <strain evidence="11 12">GCM72</strain>
    </source>
</reference>
<evidence type="ECO:0000256" key="2">
    <source>
        <dbReference type="ARBA" id="ARBA00022571"/>
    </source>
</evidence>
<dbReference type="PATRIC" id="fig|336831.14.peg.3021"/>
<dbReference type="Proteomes" id="UP000034228">
    <property type="component" value="Unassembled WGS sequence"/>
</dbReference>
<dbReference type="InterPro" id="IPR037528">
    <property type="entry name" value="ArgB"/>
</dbReference>
<dbReference type="GO" id="GO:0042450">
    <property type="term" value="P:L-arginine biosynthetic process via ornithine"/>
    <property type="evidence" value="ECO:0007669"/>
    <property type="project" value="UniProtKB-UniRule"/>
</dbReference>
<dbReference type="NCBIfam" id="TIGR00761">
    <property type="entry name" value="argB"/>
    <property type="match status" value="1"/>
</dbReference>
<feature type="site" description="Transition state stabilizer" evidence="9">
    <location>
        <position position="215"/>
    </location>
</feature>
<dbReference type="UniPathway" id="UPA00068">
    <property type="reaction ID" value="UER00107"/>
</dbReference>
<dbReference type="STRING" id="336831.WG68_06385"/>
<feature type="domain" description="Aspartate/glutamate/uridylate kinase" evidence="10">
    <location>
        <begin position="6"/>
        <end position="232"/>
    </location>
</feature>
<comment type="function">
    <text evidence="9">Catalyzes the ATP-dependent phosphorylation of N-acetyl-L-glutamate.</text>
</comment>
<gene>
    <name evidence="9" type="primary">argB</name>
    <name evidence="11" type="ORF">WG68_06385</name>
</gene>
<evidence type="ECO:0000313" key="11">
    <source>
        <dbReference type="EMBL" id="KKO46388.1"/>
    </source>
</evidence>
<dbReference type="EC" id="2.7.2.8" evidence="9"/>
<dbReference type="InterPro" id="IPR036393">
    <property type="entry name" value="AceGlu_kinase-like_sf"/>
</dbReference>
<dbReference type="Pfam" id="PF00696">
    <property type="entry name" value="AA_kinase"/>
    <property type="match status" value="1"/>
</dbReference>
<keyword evidence="3 9" id="KW-0028">Amino-acid biosynthesis</keyword>
<dbReference type="PANTHER" id="PTHR23342">
    <property type="entry name" value="N-ACETYLGLUTAMATE SYNTHASE"/>
    <property type="match status" value="1"/>
</dbReference>
<keyword evidence="4 9" id="KW-0808">Transferase</keyword>
<evidence type="ECO:0000256" key="6">
    <source>
        <dbReference type="ARBA" id="ARBA00022777"/>
    </source>
</evidence>